<organism evidence="1 2">
    <name type="scientific">Paenibacillus sabinae T27</name>
    <dbReference type="NCBI Taxonomy" id="1268072"/>
    <lineage>
        <taxon>Bacteria</taxon>
        <taxon>Bacillati</taxon>
        <taxon>Bacillota</taxon>
        <taxon>Bacilli</taxon>
        <taxon>Bacillales</taxon>
        <taxon>Paenibacillaceae</taxon>
        <taxon>Paenibacillus</taxon>
    </lineage>
</organism>
<sequence length="129" mass="14717">MRIIKTQQDFGVLRRDGTTPATLVDHIDGYFHQLEGELRDKTEDVFCLDQHGPIVYLEAGDDLRILNFAGLSCNGDELLCRAVEFVEKFDLGEVGDFCFPQAKVPLQIPHRSVVPQKLTEARLRRHLRP</sequence>
<dbReference type="Proteomes" id="UP000019772">
    <property type="component" value="Chromosome"/>
</dbReference>
<name>X4Z6P8_9BACL</name>
<gene>
    <name evidence="1" type="ORF">PSAB_02475</name>
</gene>
<proteinExistence type="predicted"/>
<accession>X4Z6P8</accession>
<dbReference type="EMBL" id="CP004078">
    <property type="protein sequence ID" value="AHV95431.1"/>
    <property type="molecule type" value="Genomic_DNA"/>
</dbReference>
<dbReference type="KEGG" id="psab:PSAB_02475"/>
<protein>
    <submittedName>
        <fullName evidence="1">Uncharacterized protein</fullName>
    </submittedName>
</protein>
<keyword evidence="2" id="KW-1185">Reference proteome</keyword>
<dbReference type="HOGENOM" id="CLU_1946680_0_0_9"/>
<evidence type="ECO:0000313" key="2">
    <source>
        <dbReference type="Proteomes" id="UP000019772"/>
    </source>
</evidence>
<evidence type="ECO:0000313" key="1">
    <source>
        <dbReference type="EMBL" id="AHV95431.1"/>
    </source>
</evidence>
<reference evidence="1 2" key="1">
    <citation type="journal article" date="2014" name="PLoS Genet.">
        <title>Comparative Genomic Analysis of N2-Fixing and Non-N2-Fixing Paenibacillus spp.: Organization, Evolution and Expression of the Nitrogen Fixation Genes.</title>
        <authorList>
            <person name="Xie J.B."/>
            <person name="Du Z."/>
            <person name="Bai L."/>
            <person name="Tian C."/>
            <person name="Zhang Y."/>
            <person name="Xie J.Y."/>
            <person name="Wang T."/>
            <person name="Liu X."/>
            <person name="Chen X."/>
            <person name="Cheng Q."/>
            <person name="Chen S."/>
            <person name="Li J."/>
        </authorList>
    </citation>
    <scope>NUCLEOTIDE SEQUENCE [LARGE SCALE GENOMIC DNA]</scope>
    <source>
        <strain evidence="1 2">T27</strain>
    </source>
</reference>
<dbReference type="AlphaFoldDB" id="X4Z6P8"/>